<evidence type="ECO:0000313" key="3">
    <source>
        <dbReference type="Proteomes" id="UP000030108"/>
    </source>
</evidence>
<protein>
    <submittedName>
        <fullName evidence="2">Uncharacterized protein</fullName>
    </submittedName>
</protein>
<evidence type="ECO:0000256" key="1">
    <source>
        <dbReference type="SAM" id="MobiDB-lite"/>
    </source>
</evidence>
<dbReference type="EMBL" id="JATN01000322">
    <property type="protein sequence ID" value="EUC56772.1"/>
    <property type="molecule type" value="Genomic_DNA"/>
</dbReference>
<feature type="region of interest" description="Disordered" evidence="1">
    <location>
        <begin position="822"/>
        <end position="849"/>
    </location>
</feature>
<dbReference type="Proteomes" id="UP000030108">
    <property type="component" value="Unassembled WGS sequence"/>
</dbReference>
<sequence>MPPARFRPNEQTFFEQRIPLWEKIKSGPGSQRSKSTRRERNEFIQRTCKDFYVSFPERDPTIGDPTPLTFSKDVVDDFEEIVRQWYRNRTRGIAPAPRGTVESKDKRISARNLVMKRNAQAISELARDIMLEQPELNSMSAFNKATTRFIDTMKQDDPSAYEKLVADAAEIRQASHTDFTDLSPDTLAQLLEEFPDKMNDELERHARELPVHIWSVVSYATPPSQEMKTYTMYTPSLRGMSNSENHSAMISNFKAWMKEHLGTTAALQMDTAEPLVYPDLKNHMRPALPVPLDVESLSTLQLRTLLRIYLNYTSQRHARELPVHIWSVVSYATPPSQEMKTYTMYTPSLRGMSNSENHSAMISNFKAWMKEHLGTTAALQMDTAEPLVYPDLKNHMRPALPVPLDVESLSTLQLRTLLRIYLNYTSRWQGHRTGVPWGLMAKDNRFHYIRQSCFPPGVNCLKKVNDMKRDELLVWYRWILDGQEHRLQPDQRFQFARLPQPDGEVVLEFPDPIITRPSTSNLTWTPEEKLYARKVHKLAEDALSDPSWNGLPLARLQEIYQPFSASMKTAMSAGCSIEYQSAAITSLVFDIERYGPVHTRDLTNREPLIAYIGEEPNNGTLSALLLTRTLEVAALLADHPDHPDYSIPSVIRWAKTNTRLRHEQSGTWRGGPDGVRAMVAVYIHIANAFSMYAHCSHKLPTSLVKAFDCCNFDRLQTQLVAFGAWILQSLQDTITKLKITYAARAQAWKHAVVGQYLERTTRHTADESLRRDTNSIPRSMNTLARCYEELQETSPDITLGQNNMEFRPVRRPRRTRVKTIEEELSDRDSTSAEEIIFPESDEWNESDEKYKSHIKQRMLDSPSDNAPHLGLNNLTVIARLDNSGRQHAPSPRRSPEPKEVRSPSRSGSEVQSEKELHSTARRGQQRRGQPNKHYFDRYIADKATNGPPSDEDGSRYSDSPQTLYGKSSGVQHSCVNNSA</sequence>
<proteinExistence type="predicted"/>
<evidence type="ECO:0000313" key="2">
    <source>
        <dbReference type="EMBL" id="EUC56772.1"/>
    </source>
</evidence>
<reference evidence="3" key="1">
    <citation type="journal article" date="2014" name="Genome Announc.">
        <title>Draft genome sequence of the plant-pathogenic soil fungus Rhizoctonia solani anastomosis group 3 strain Rhs1AP.</title>
        <authorList>
            <person name="Cubeta M.A."/>
            <person name="Thomas E."/>
            <person name="Dean R.A."/>
            <person name="Jabaji S."/>
            <person name="Neate S.M."/>
            <person name="Tavantzis S."/>
            <person name="Toda T."/>
            <person name="Vilgalys R."/>
            <person name="Bharathan N."/>
            <person name="Fedorova-Abrams N."/>
            <person name="Pakala S.B."/>
            <person name="Pakala S.M."/>
            <person name="Zafar N."/>
            <person name="Joardar V."/>
            <person name="Losada L."/>
            <person name="Nierman W.C."/>
        </authorList>
    </citation>
    <scope>NUCLEOTIDE SEQUENCE [LARGE SCALE GENOMIC DNA]</scope>
    <source>
        <strain evidence="3">AG-3</strain>
    </source>
</reference>
<name>X8J4A9_9AGAM</name>
<dbReference type="OrthoDB" id="3196861at2759"/>
<feature type="compositionally biased region" description="Basic and acidic residues" evidence="1">
    <location>
        <begin position="893"/>
        <end position="902"/>
    </location>
</feature>
<feature type="region of interest" description="Disordered" evidence="1">
    <location>
        <begin position="883"/>
        <end position="979"/>
    </location>
</feature>
<dbReference type="AlphaFoldDB" id="X8J4A9"/>
<organism evidence="2 3">
    <name type="scientific">Rhizoctonia solani AG-3 Rhs1AP</name>
    <dbReference type="NCBI Taxonomy" id="1086054"/>
    <lineage>
        <taxon>Eukaryota</taxon>
        <taxon>Fungi</taxon>
        <taxon>Dikarya</taxon>
        <taxon>Basidiomycota</taxon>
        <taxon>Agaricomycotina</taxon>
        <taxon>Agaricomycetes</taxon>
        <taxon>Cantharellales</taxon>
        <taxon>Ceratobasidiaceae</taxon>
        <taxon>Rhizoctonia</taxon>
    </lineage>
</organism>
<gene>
    <name evidence="2" type="ORF">RSOL_196110</name>
</gene>
<feature type="compositionally biased region" description="Polar residues" evidence="1">
    <location>
        <begin position="956"/>
        <end position="979"/>
    </location>
</feature>
<feature type="non-terminal residue" evidence="2">
    <location>
        <position position="979"/>
    </location>
</feature>
<accession>X8J4A9</accession>
<comment type="caution">
    <text evidence="2">The sequence shown here is derived from an EMBL/GenBank/DDBJ whole genome shotgun (WGS) entry which is preliminary data.</text>
</comment>